<dbReference type="EMBL" id="JACHGG010000007">
    <property type="protein sequence ID" value="MBB6061033.1"/>
    <property type="molecule type" value="Genomic_DNA"/>
</dbReference>
<dbReference type="Proteomes" id="UP000532746">
    <property type="component" value="Unassembled WGS sequence"/>
</dbReference>
<comment type="caution">
    <text evidence="1">The sequence shown here is derived from an EMBL/GenBank/DDBJ whole genome shotgun (WGS) entry which is preliminary data.</text>
</comment>
<sequence length="372" mass="40537">MIASAAARAQGLPGYILTPAGDTVAGFVAEKKHQVIYLYPAAGGKPQVFRPAQVQGYGLLDRPAIRSRVVHQASGKDSVCFVLPVQLGRASLYCYAASEGGLLLQPAGLDTLYELTPVTRSLLFNRYLVGCATLVPYSEEMLEMRFSAENVEKVLRRYNRCLDPTWQPTAVRKHSPWRHGLGLHAEALRGSLTDDNAWAERTITTAGWGQRIGLEWTAVRASGLQMGVVGTFTYLPISSPEYLVQTLTGQAETERRTSATAQLLTLAISAGRRLGRPTRPGFYVGAGAGSTVLLHEKGQTQQRPAGSTMPFQTTETYSVGGEAILPHLEAQAGVLAPIGPRHEIRLTGIYQKFVFTSFSTIGLRVAYVWFRK</sequence>
<evidence type="ECO:0000313" key="2">
    <source>
        <dbReference type="Proteomes" id="UP000532746"/>
    </source>
</evidence>
<keyword evidence="2" id="KW-1185">Reference proteome</keyword>
<reference evidence="1 2" key="1">
    <citation type="submission" date="2020-08" db="EMBL/GenBank/DDBJ databases">
        <title>Genomic Encyclopedia of Type Strains, Phase IV (KMG-IV): sequencing the most valuable type-strain genomes for metagenomic binning, comparative biology and taxonomic classification.</title>
        <authorList>
            <person name="Goeker M."/>
        </authorList>
    </citation>
    <scope>NUCLEOTIDE SEQUENCE [LARGE SCALE GENOMIC DNA]</scope>
    <source>
        <strain evidence="1 2">DSM 26718</strain>
    </source>
</reference>
<dbReference type="RefSeq" id="WP_183404963.1">
    <property type="nucleotide sequence ID" value="NZ_JACHGG010000007.1"/>
</dbReference>
<name>A0A7W9T4P4_9BACT</name>
<dbReference type="AlphaFoldDB" id="A0A7W9T4P4"/>
<proteinExistence type="predicted"/>
<gene>
    <name evidence="1" type="ORF">HNQ93_003909</name>
</gene>
<protein>
    <submittedName>
        <fullName evidence="1">Uncharacterized protein</fullName>
    </submittedName>
</protein>
<evidence type="ECO:0000313" key="1">
    <source>
        <dbReference type="EMBL" id="MBB6061033.1"/>
    </source>
</evidence>
<organism evidence="1 2">
    <name type="scientific">Hymenobacter luteus</name>
    <dbReference type="NCBI Taxonomy" id="1411122"/>
    <lineage>
        <taxon>Bacteria</taxon>
        <taxon>Pseudomonadati</taxon>
        <taxon>Bacteroidota</taxon>
        <taxon>Cytophagia</taxon>
        <taxon>Cytophagales</taxon>
        <taxon>Hymenobacteraceae</taxon>
        <taxon>Hymenobacter</taxon>
    </lineage>
</organism>
<accession>A0A7W9T4P4</accession>